<evidence type="ECO:0000313" key="3">
    <source>
        <dbReference type="EMBL" id="KAE9111458.1"/>
    </source>
</evidence>
<evidence type="ECO:0000313" key="15">
    <source>
        <dbReference type="Proteomes" id="UP000488956"/>
    </source>
</evidence>
<keyword evidence="9" id="KW-1185">Reference proteome</keyword>
<gene>
    <name evidence="7" type="ORF">PF001_g11061</name>
    <name evidence="6" type="ORF">PF004_g10328</name>
    <name evidence="5" type="ORF">PF005_g11186</name>
    <name evidence="4" type="ORF">PF006_g11634</name>
    <name evidence="2" type="ORF">PF007_g11928</name>
    <name evidence="8" type="ORF">PF008_g16054</name>
    <name evidence="3" type="ORF">PF010_g10783</name>
</gene>
<dbReference type="Proteomes" id="UP000441208">
    <property type="component" value="Unassembled WGS sequence"/>
</dbReference>
<evidence type="ECO:0000313" key="10">
    <source>
        <dbReference type="Proteomes" id="UP000437068"/>
    </source>
</evidence>
<evidence type="ECO:0000313" key="9">
    <source>
        <dbReference type="Proteomes" id="UP000433483"/>
    </source>
</evidence>
<dbReference type="EMBL" id="QXGA01000626">
    <property type="protein sequence ID" value="KAE9143338.1"/>
    <property type="molecule type" value="Genomic_DNA"/>
</dbReference>
<dbReference type="EMBL" id="QXGE01000572">
    <property type="protein sequence ID" value="KAE9308656.1"/>
    <property type="molecule type" value="Genomic_DNA"/>
</dbReference>
<evidence type="ECO:0000313" key="4">
    <source>
        <dbReference type="EMBL" id="KAE9143338.1"/>
    </source>
</evidence>
<dbReference type="EMBL" id="QXGB01000552">
    <property type="protein sequence ID" value="KAE9210967.1"/>
    <property type="molecule type" value="Genomic_DNA"/>
</dbReference>
<sequence>MEEGVNAVVVDEQMGAEVLESDSGPQPPVEDTSSHAPG</sequence>
<dbReference type="Proteomes" id="UP000476176">
    <property type="component" value="Unassembled WGS sequence"/>
</dbReference>
<protein>
    <submittedName>
        <fullName evidence="4">Uncharacterized protein</fullName>
    </submittedName>
</protein>
<organism evidence="4 11">
    <name type="scientific">Phytophthora fragariae</name>
    <dbReference type="NCBI Taxonomy" id="53985"/>
    <lineage>
        <taxon>Eukaryota</taxon>
        <taxon>Sar</taxon>
        <taxon>Stramenopiles</taxon>
        <taxon>Oomycota</taxon>
        <taxon>Peronosporomycetes</taxon>
        <taxon>Peronosporales</taxon>
        <taxon>Peronosporaceae</taxon>
        <taxon>Phytophthora</taxon>
    </lineage>
</organism>
<dbReference type="Proteomes" id="UP000486351">
    <property type="component" value="Unassembled WGS sequence"/>
</dbReference>
<dbReference type="EMBL" id="QXFY01001081">
    <property type="protein sequence ID" value="KAE9328938.1"/>
    <property type="molecule type" value="Genomic_DNA"/>
</dbReference>
<evidence type="ECO:0000313" key="14">
    <source>
        <dbReference type="Proteomes" id="UP000486351"/>
    </source>
</evidence>
<feature type="region of interest" description="Disordered" evidence="1">
    <location>
        <begin position="14"/>
        <end position="38"/>
    </location>
</feature>
<evidence type="ECO:0000313" key="6">
    <source>
        <dbReference type="EMBL" id="KAE9231082.1"/>
    </source>
</evidence>
<proteinExistence type="predicted"/>
<name>A0A6A3U8N0_9STRA</name>
<evidence type="ECO:0000313" key="12">
    <source>
        <dbReference type="Proteomes" id="UP000441208"/>
    </source>
</evidence>
<evidence type="ECO:0000313" key="13">
    <source>
        <dbReference type="Proteomes" id="UP000476176"/>
    </source>
</evidence>
<dbReference type="EMBL" id="QXFZ01000611">
    <property type="protein sequence ID" value="KAE9110272.1"/>
    <property type="molecule type" value="Genomic_DNA"/>
</dbReference>
<evidence type="ECO:0000313" key="7">
    <source>
        <dbReference type="EMBL" id="KAE9308656.1"/>
    </source>
</evidence>
<dbReference type="OrthoDB" id="112883at2759"/>
<evidence type="ECO:0000313" key="8">
    <source>
        <dbReference type="EMBL" id="KAE9328938.1"/>
    </source>
</evidence>
<dbReference type="Proteomes" id="UP000440732">
    <property type="component" value="Unassembled WGS sequence"/>
</dbReference>
<evidence type="ECO:0000313" key="11">
    <source>
        <dbReference type="Proteomes" id="UP000440732"/>
    </source>
</evidence>
<dbReference type="EMBL" id="QXGC01000532">
    <property type="protein sequence ID" value="KAE9231082.1"/>
    <property type="molecule type" value="Genomic_DNA"/>
</dbReference>
<dbReference type="Proteomes" id="UP000437068">
    <property type="component" value="Unassembled WGS sequence"/>
</dbReference>
<comment type="caution">
    <text evidence="4">The sequence shown here is derived from an EMBL/GenBank/DDBJ whole genome shotgun (WGS) entry which is preliminary data.</text>
</comment>
<evidence type="ECO:0000313" key="2">
    <source>
        <dbReference type="EMBL" id="KAE9110272.1"/>
    </source>
</evidence>
<accession>A0A6A3U8N0</accession>
<reference evidence="9 10" key="1">
    <citation type="submission" date="2018-08" db="EMBL/GenBank/DDBJ databases">
        <title>Genomic investigation of the strawberry pathogen Phytophthora fragariae indicates pathogenicity is determined by transcriptional variation in three key races.</title>
        <authorList>
            <person name="Adams T.M."/>
            <person name="Armitage A.D."/>
            <person name="Sobczyk M.K."/>
            <person name="Bates H.J."/>
            <person name="Dunwell J.M."/>
            <person name="Nellist C.F."/>
            <person name="Harrison R.J."/>
        </authorList>
    </citation>
    <scope>NUCLEOTIDE SEQUENCE [LARGE SCALE GENOMIC DNA]</scope>
    <source>
        <strain evidence="7 10">A4</strain>
        <strain evidence="6 13">BC-23</strain>
        <strain evidence="5 9">NOV-27</strain>
        <strain evidence="4 11">NOV-5</strain>
        <strain evidence="2 12">NOV-71</strain>
        <strain evidence="8 14">NOV-77</strain>
        <strain evidence="3 15">ONT-3</strain>
    </source>
</reference>
<dbReference type="EMBL" id="QXFX01000556">
    <property type="protein sequence ID" value="KAE9111458.1"/>
    <property type="molecule type" value="Genomic_DNA"/>
</dbReference>
<dbReference type="Proteomes" id="UP000433483">
    <property type="component" value="Unassembled WGS sequence"/>
</dbReference>
<evidence type="ECO:0000256" key="1">
    <source>
        <dbReference type="SAM" id="MobiDB-lite"/>
    </source>
</evidence>
<dbReference type="AlphaFoldDB" id="A0A6A3U8N0"/>
<evidence type="ECO:0000313" key="5">
    <source>
        <dbReference type="EMBL" id="KAE9210967.1"/>
    </source>
</evidence>
<dbReference type="Proteomes" id="UP000488956">
    <property type="component" value="Unassembled WGS sequence"/>
</dbReference>